<feature type="domain" description="SnoaL-like" evidence="1">
    <location>
        <begin position="28"/>
        <end position="119"/>
    </location>
</feature>
<comment type="caution">
    <text evidence="2">The sequence shown here is derived from an EMBL/GenBank/DDBJ whole genome shotgun (WGS) entry which is preliminary data.</text>
</comment>
<dbReference type="Gene3D" id="3.10.450.50">
    <property type="match status" value="1"/>
</dbReference>
<dbReference type="EMBL" id="JBIASD010000057">
    <property type="protein sequence ID" value="MFF3671913.1"/>
    <property type="molecule type" value="Genomic_DNA"/>
</dbReference>
<evidence type="ECO:0000313" key="2">
    <source>
        <dbReference type="EMBL" id="MFF3671913.1"/>
    </source>
</evidence>
<proteinExistence type="predicted"/>
<dbReference type="Pfam" id="PF12680">
    <property type="entry name" value="SnoaL_2"/>
    <property type="match status" value="1"/>
</dbReference>
<accession>A0ABW6T3W3</accession>
<sequence>MHTTPREMFQRMQQQWLIHSTALTGDDLADDVIIETPFARPGGPTRFEGKRQFLEFANPRRAAFPVRFDTCRATAVHDTQDPETIIVEYELTGTSTKTNRQSTAAFIGVLTVRDGKVVLWREYQNTLAIMQAIG</sequence>
<name>A0ABW6T3W3_9ACTN</name>
<dbReference type="RefSeq" id="WP_387418063.1">
    <property type="nucleotide sequence ID" value="NZ_JBIASD010000057.1"/>
</dbReference>
<reference evidence="2 3" key="1">
    <citation type="submission" date="2024-10" db="EMBL/GenBank/DDBJ databases">
        <title>The Natural Products Discovery Center: Release of the First 8490 Sequenced Strains for Exploring Actinobacteria Biosynthetic Diversity.</title>
        <authorList>
            <person name="Kalkreuter E."/>
            <person name="Kautsar S.A."/>
            <person name="Yang D."/>
            <person name="Bader C.D."/>
            <person name="Teijaro C.N."/>
            <person name="Fluegel L."/>
            <person name="Davis C.M."/>
            <person name="Simpson J.R."/>
            <person name="Lauterbach L."/>
            <person name="Steele A.D."/>
            <person name="Gui C."/>
            <person name="Meng S."/>
            <person name="Li G."/>
            <person name="Viehrig K."/>
            <person name="Ye F."/>
            <person name="Su P."/>
            <person name="Kiefer A.F."/>
            <person name="Nichols A."/>
            <person name="Cepeda A.J."/>
            <person name="Yan W."/>
            <person name="Fan B."/>
            <person name="Jiang Y."/>
            <person name="Adhikari A."/>
            <person name="Zheng C.-J."/>
            <person name="Schuster L."/>
            <person name="Cowan T.M."/>
            <person name="Smanski M.J."/>
            <person name="Chevrette M.G."/>
            <person name="De Carvalho L.P.S."/>
            <person name="Shen B."/>
        </authorList>
    </citation>
    <scope>NUCLEOTIDE SEQUENCE [LARGE SCALE GENOMIC DNA]</scope>
    <source>
        <strain evidence="2 3">NPDC002173</strain>
    </source>
</reference>
<dbReference type="InterPro" id="IPR032710">
    <property type="entry name" value="NTF2-like_dom_sf"/>
</dbReference>
<protein>
    <submittedName>
        <fullName evidence="2">Nuclear transport factor 2 family protein</fullName>
    </submittedName>
</protein>
<dbReference type="SUPFAM" id="SSF54427">
    <property type="entry name" value="NTF2-like"/>
    <property type="match status" value="1"/>
</dbReference>
<evidence type="ECO:0000313" key="3">
    <source>
        <dbReference type="Proteomes" id="UP001602013"/>
    </source>
</evidence>
<evidence type="ECO:0000259" key="1">
    <source>
        <dbReference type="Pfam" id="PF12680"/>
    </source>
</evidence>
<gene>
    <name evidence="2" type="ORF">ACFYXI_40660</name>
</gene>
<dbReference type="InterPro" id="IPR037401">
    <property type="entry name" value="SnoaL-like"/>
</dbReference>
<organism evidence="2 3">
    <name type="scientific">Microtetraspora malaysiensis</name>
    <dbReference type="NCBI Taxonomy" id="161358"/>
    <lineage>
        <taxon>Bacteria</taxon>
        <taxon>Bacillati</taxon>
        <taxon>Actinomycetota</taxon>
        <taxon>Actinomycetes</taxon>
        <taxon>Streptosporangiales</taxon>
        <taxon>Streptosporangiaceae</taxon>
        <taxon>Microtetraspora</taxon>
    </lineage>
</organism>
<keyword evidence="3" id="KW-1185">Reference proteome</keyword>
<dbReference type="Proteomes" id="UP001602013">
    <property type="component" value="Unassembled WGS sequence"/>
</dbReference>